<name>A0AAN9PZA0_CLITE</name>
<dbReference type="InterPro" id="IPR019557">
    <property type="entry name" value="AminoTfrase-like_pln_mobile"/>
</dbReference>
<feature type="region of interest" description="Disordered" evidence="2">
    <location>
        <begin position="589"/>
        <end position="611"/>
    </location>
</feature>
<dbReference type="PANTHER" id="PTHR46033:SF67">
    <property type="entry name" value="AMINOTRANSFERASE-LIKE, PLANT MOBILE DOMAIN FAMILY PROTEIN"/>
    <property type="match status" value="1"/>
</dbReference>
<protein>
    <recommendedName>
        <fullName evidence="3">Aminotransferase-like plant mobile domain-containing protein</fullName>
    </recommendedName>
</protein>
<evidence type="ECO:0000313" key="5">
    <source>
        <dbReference type="Proteomes" id="UP001359559"/>
    </source>
</evidence>
<gene>
    <name evidence="4" type="ORF">RJT34_00430</name>
</gene>
<evidence type="ECO:0000256" key="1">
    <source>
        <dbReference type="SAM" id="Coils"/>
    </source>
</evidence>
<keyword evidence="1" id="KW-0175">Coiled coil</keyword>
<keyword evidence="5" id="KW-1185">Reference proteome</keyword>
<evidence type="ECO:0000259" key="3">
    <source>
        <dbReference type="Pfam" id="PF10536"/>
    </source>
</evidence>
<proteinExistence type="predicted"/>
<evidence type="ECO:0000256" key="2">
    <source>
        <dbReference type="SAM" id="MobiDB-lite"/>
    </source>
</evidence>
<feature type="compositionally biased region" description="Polar residues" evidence="2">
    <location>
        <begin position="595"/>
        <end position="607"/>
    </location>
</feature>
<dbReference type="EMBL" id="JAYKXN010000001">
    <property type="protein sequence ID" value="KAK7316746.1"/>
    <property type="molecule type" value="Genomic_DNA"/>
</dbReference>
<dbReference type="Proteomes" id="UP001359559">
    <property type="component" value="Unassembled WGS sequence"/>
</dbReference>
<evidence type="ECO:0000313" key="4">
    <source>
        <dbReference type="EMBL" id="KAK7316746.1"/>
    </source>
</evidence>
<dbReference type="InterPro" id="IPR044824">
    <property type="entry name" value="MAIN-like"/>
</dbReference>
<dbReference type="GO" id="GO:0010073">
    <property type="term" value="P:meristem maintenance"/>
    <property type="evidence" value="ECO:0007669"/>
    <property type="project" value="InterPro"/>
</dbReference>
<feature type="coiled-coil region" evidence="1">
    <location>
        <begin position="673"/>
        <end position="700"/>
    </location>
</feature>
<feature type="domain" description="Aminotransferase-like plant mobile" evidence="3">
    <location>
        <begin position="97"/>
        <end position="457"/>
    </location>
</feature>
<organism evidence="4 5">
    <name type="scientific">Clitoria ternatea</name>
    <name type="common">Butterfly pea</name>
    <dbReference type="NCBI Taxonomy" id="43366"/>
    <lineage>
        <taxon>Eukaryota</taxon>
        <taxon>Viridiplantae</taxon>
        <taxon>Streptophyta</taxon>
        <taxon>Embryophyta</taxon>
        <taxon>Tracheophyta</taxon>
        <taxon>Spermatophyta</taxon>
        <taxon>Magnoliopsida</taxon>
        <taxon>eudicotyledons</taxon>
        <taxon>Gunneridae</taxon>
        <taxon>Pentapetalae</taxon>
        <taxon>rosids</taxon>
        <taxon>fabids</taxon>
        <taxon>Fabales</taxon>
        <taxon>Fabaceae</taxon>
        <taxon>Papilionoideae</taxon>
        <taxon>50 kb inversion clade</taxon>
        <taxon>NPAAA clade</taxon>
        <taxon>indigoferoid/millettioid clade</taxon>
        <taxon>Phaseoleae</taxon>
        <taxon>Clitoria</taxon>
    </lineage>
</organism>
<reference evidence="4 5" key="1">
    <citation type="submission" date="2024-01" db="EMBL/GenBank/DDBJ databases">
        <title>The genomes of 5 underutilized Papilionoideae crops provide insights into root nodulation and disease resistance.</title>
        <authorList>
            <person name="Yuan L."/>
        </authorList>
    </citation>
    <scope>NUCLEOTIDE SEQUENCE [LARGE SCALE GENOMIC DNA]</scope>
    <source>
        <strain evidence="4">LY-2023</strain>
        <tissue evidence="4">Leaf</tissue>
    </source>
</reference>
<dbReference type="PANTHER" id="PTHR46033">
    <property type="entry name" value="PROTEIN MAIN-LIKE 2"/>
    <property type="match status" value="1"/>
</dbReference>
<dbReference type="AlphaFoldDB" id="A0AAN9PZA0"/>
<comment type="caution">
    <text evidence="4">The sequence shown here is derived from an EMBL/GenBank/DDBJ whole genome shotgun (WGS) entry which is preliminary data.</text>
</comment>
<sequence>MNDESLESIMEMKEDIMVSPAGDSEPTLRPAHFLKPIASSSSLSETVTASSSVPPVFDPQEWPLVTHFNGWRSPRVKWFQWLDTLQPRYEKVWHKAGIFEAIMSTKCSIAKNQNLVYGVAEKWRSTTNTFLFPWGEATITLEDVMVLGGYPVVGDPVFFTPLQDQEMRHVEEKLIHARREPWRIKKGKANIASWMELFANSGSDVEHEAFLAAWLSMFLFSHNGLIRKFVFPIAIHLARGNTIALAPAVLASIYKDLSLLKKTIVRLKERSPLSDNLQLEVALHSPFYLVQIWLWERFKNLQPKPNLIDNQDPVLFRWHKVKALKIDNVRLELNSALEDFIWRPYVKFAGKSRAFYPDNETWLPFEKDLDNKLVSFVTCLRVSELVGIESNIQQYLPHRVAMQFGMDQDVPGCVPRFNSTKAVAWENYCRPISDKDLYLPSRLFEADVTTRYVRWWKESVLCGLDFAKKVVRGRRRGRSFNSRPCVLKARKSGNDADVPPGFPPKFISTVNLEKSCYDGLKTKGDDAGGDVLFGFLPTKLKSVLSGNSVQDGGKAGENIDADFATSFPSKHDTLTCNFEEDCKPILEENKRGGMNMSNQSSAASTTDYGDDGKRILPLTKPVANDIMEPSIGGLKEEFEDGNRSKNLRLSSNKRVGLSGIQGERYGCASGTKLVNLEQRISSLETKFVNLEQRISSLETVTTKLKRAKFGNS</sequence>
<accession>A0AAN9PZA0</accession>
<dbReference type="Pfam" id="PF10536">
    <property type="entry name" value="PMD"/>
    <property type="match status" value="1"/>
</dbReference>